<keyword evidence="16" id="KW-0594">Phospholipid biosynthesis</keyword>
<dbReference type="PROSITE" id="PS01315">
    <property type="entry name" value="CDS"/>
    <property type="match status" value="1"/>
</dbReference>
<evidence type="ECO:0000313" key="21">
    <source>
        <dbReference type="Proteomes" id="UP000224003"/>
    </source>
</evidence>
<evidence type="ECO:0000256" key="5">
    <source>
        <dbReference type="ARBA" id="ARBA00010185"/>
    </source>
</evidence>
<feature type="transmembrane region" description="Helical" evidence="19">
    <location>
        <begin position="12"/>
        <end position="39"/>
    </location>
</feature>
<dbReference type="RefSeq" id="WP_098517042.1">
    <property type="nucleotide sequence ID" value="NZ_NUVX01000030.1"/>
</dbReference>
<keyword evidence="14" id="KW-0443">Lipid metabolism</keyword>
<feature type="transmembrane region" description="Helical" evidence="19">
    <location>
        <begin position="51"/>
        <end position="72"/>
    </location>
</feature>
<comment type="catalytic activity">
    <reaction evidence="1 18">
        <text>a 1,2-diacyl-sn-glycero-3-phosphate + CTP + H(+) = a CDP-1,2-diacyl-sn-glycerol + diphosphate</text>
        <dbReference type="Rhea" id="RHEA:16229"/>
        <dbReference type="ChEBI" id="CHEBI:15378"/>
        <dbReference type="ChEBI" id="CHEBI:33019"/>
        <dbReference type="ChEBI" id="CHEBI:37563"/>
        <dbReference type="ChEBI" id="CHEBI:58332"/>
        <dbReference type="ChEBI" id="CHEBI:58608"/>
        <dbReference type="EC" id="2.7.7.41"/>
    </reaction>
</comment>
<dbReference type="Pfam" id="PF01148">
    <property type="entry name" value="CTP_transf_1"/>
    <property type="match status" value="1"/>
</dbReference>
<evidence type="ECO:0000256" key="7">
    <source>
        <dbReference type="ARBA" id="ARBA00019373"/>
    </source>
</evidence>
<feature type="transmembrane region" description="Helical" evidence="19">
    <location>
        <begin position="78"/>
        <end position="94"/>
    </location>
</feature>
<feature type="transmembrane region" description="Helical" evidence="19">
    <location>
        <begin position="129"/>
        <end position="150"/>
    </location>
</feature>
<name>A0A9X6ZSS9_BACTU</name>
<reference evidence="20 21" key="1">
    <citation type="submission" date="2017-09" db="EMBL/GenBank/DDBJ databases">
        <title>Large-scale bioinformatics analysis of Bacillus genomes uncovers conserved roles of natural products in bacterial physiology.</title>
        <authorList>
            <consortium name="Agbiome Team Llc"/>
            <person name="Bleich R.M."/>
            <person name="Grubbs K.J."/>
            <person name="Santa Maria K.C."/>
            <person name="Allen S.E."/>
            <person name="Farag S."/>
            <person name="Shank E.A."/>
            <person name="Bowers A."/>
        </authorList>
    </citation>
    <scope>NUCLEOTIDE SEQUENCE [LARGE SCALE GENOMIC DNA]</scope>
    <source>
        <strain evidence="20 21">AFS085496</strain>
    </source>
</reference>
<evidence type="ECO:0000256" key="4">
    <source>
        <dbReference type="ARBA" id="ARBA00005189"/>
    </source>
</evidence>
<dbReference type="EC" id="2.7.7.41" evidence="6 18"/>
<evidence type="ECO:0000256" key="18">
    <source>
        <dbReference type="RuleBase" id="RU003938"/>
    </source>
</evidence>
<evidence type="ECO:0000256" key="8">
    <source>
        <dbReference type="ARBA" id="ARBA00022475"/>
    </source>
</evidence>
<dbReference type="GO" id="GO:0004605">
    <property type="term" value="F:phosphatidate cytidylyltransferase activity"/>
    <property type="evidence" value="ECO:0007669"/>
    <property type="project" value="UniProtKB-EC"/>
</dbReference>
<evidence type="ECO:0000256" key="13">
    <source>
        <dbReference type="ARBA" id="ARBA00022989"/>
    </source>
</evidence>
<evidence type="ECO:0000256" key="3">
    <source>
        <dbReference type="ARBA" id="ARBA00005119"/>
    </source>
</evidence>
<evidence type="ECO:0000256" key="15">
    <source>
        <dbReference type="ARBA" id="ARBA00023136"/>
    </source>
</evidence>
<keyword evidence="8" id="KW-1003">Cell membrane</keyword>
<dbReference type="PANTHER" id="PTHR46382:SF1">
    <property type="entry name" value="PHOSPHATIDATE CYTIDYLYLTRANSFERASE"/>
    <property type="match status" value="1"/>
</dbReference>
<keyword evidence="11 18" id="KW-0812">Transmembrane</keyword>
<keyword evidence="10 18" id="KW-0808">Transferase</keyword>
<sequence>MKERLITGTIAGSLFIMLLYLGGYSFYVFTLLLAAIGLYEINKMGNFVGKYNFPLFSGIVISVVMFLVSAVHIDIDKTVWVLLYSFALMLYILFTKNEYSFEKAGFSVLGFIYVAFGFIAFAEERAVHGFWYVLFILLLIWSTDSGAYFVGKNFGKKKLFKSISPNKTIEGSIGGIITALTVAVVFYLCTNIFQNIYEVIIMALVVSIFGQIGDLIESALKRNFNVKDSGRILPGHGGILDRFDSTIFVFLILSILERLFL</sequence>
<dbReference type="EMBL" id="NUVX01000030">
    <property type="protein sequence ID" value="PFJ38792.1"/>
    <property type="molecule type" value="Genomic_DNA"/>
</dbReference>
<feature type="transmembrane region" description="Helical" evidence="19">
    <location>
        <begin position="171"/>
        <end position="193"/>
    </location>
</feature>
<comment type="similarity">
    <text evidence="5 18">Belongs to the CDS family.</text>
</comment>
<evidence type="ECO:0000313" key="20">
    <source>
        <dbReference type="EMBL" id="PFJ38792.1"/>
    </source>
</evidence>
<evidence type="ECO:0000256" key="1">
    <source>
        <dbReference type="ARBA" id="ARBA00001698"/>
    </source>
</evidence>
<comment type="subcellular location">
    <subcellularLocation>
        <location evidence="2">Cell membrane</location>
        <topology evidence="2">Multi-pass membrane protein</topology>
    </subcellularLocation>
</comment>
<protein>
    <recommendedName>
        <fullName evidence="7 18">Phosphatidate cytidylyltransferase</fullName>
        <ecNumber evidence="6 18">2.7.7.41</ecNumber>
    </recommendedName>
</protein>
<evidence type="ECO:0000256" key="14">
    <source>
        <dbReference type="ARBA" id="ARBA00023098"/>
    </source>
</evidence>
<evidence type="ECO:0000256" key="6">
    <source>
        <dbReference type="ARBA" id="ARBA00012487"/>
    </source>
</evidence>
<evidence type="ECO:0000256" key="12">
    <source>
        <dbReference type="ARBA" id="ARBA00022695"/>
    </source>
</evidence>
<comment type="pathway">
    <text evidence="3 18">Phospholipid metabolism; CDP-diacylglycerol biosynthesis; CDP-diacylglycerol from sn-glycerol 3-phosphate: step 3/3.</text>
</comment>
<evidence type="ECO:0000256" key="10">
    <source>
        <dbReference type="ARBA" id="ARBA00022679"/>
    </source>
</evidence>
<keyword evidence="15 19" id="KW-0472">Membrane</keyword>
<dbReference type="Proteomes" id="UP000224003">
    <property type="component" value="Unassembled WGS sequence"/>
</dbReference>
<evidence type="ECO:0000256" key="16">
    <source>
        <dbReference type="ARBA" id="ARBA00023209"/>
    </source>
</evidence>
<dbReference type="PANTHER" id="PTHR46382">
    <property type="entry name" value="PHOSPHATIDATE CYTIDYLYLTRANSFERASE"/>
    <property type="match status" value="1"/>
</dbReference>
<keyword evidence="13 19" id="KW-1133">Transmembrane helix</keyword>
<organism evidence="20 21">
    <name type="scientific">Bacillus thuringiensis</name>
    <dbReference type="NCBI Taxonomy" id="1428"/>
    <lineage>
        <taxon>Bacteria</taxon>
        <taxon>Bacillati</taxon>
        <taxon>Bacillota</taxon>
        <taxon>Bacilli</taxon>
        <taxon>Bacillales</taxon>
        <taxon>Bacillaceae</taxon>
        <taxon>Bacillus</taxon>
        <taxon>Bacillus cereus group</taxon>
    </lineage>
</organism>
<feature type="transmembrane region" description="Helical" evidence="19">
    <location>
        <begin position="106"/>
        <end position="123"/>
    </location>
</feature>
<evidence type="ECO:0000256" key="17">
    <source>
        <dbReference type="ARBA" id="ARBA00023264"/>
    </source>
</evidence>
<dbReference type="GO" id="GO:0016024">
    <property type="term" value="P:CDP-diacylglycerol biosynthetic process"/>
    <property type="evidence" value="ECO:0007669"/>
    <property type="project" value="TreeGrafter"/>
</dbReference>
<keyword evidence="9" id="KW-0444">Lipid biosynthesis</keyword>
<evidence type="ECO:0000256" key="2">
    <source>
        <dbReference type="ARBA" id="ARBA00004651"/>
    </source>
</evidence>
<gene>
    <name evidence="20" type="ORF">COJ15_17090</name>
</gene>
<evidence type="ECO:0000256" key="9">
    <source>
        <dbReference type="ARBA" id="ARBA00022516"/>
    </source>
</evidence>
<dbReference type="GO" id="GO:0005886">
    <property type="term" value="C:plasma membrane"/>
    <property type="evidence" value="ECO:0007669"/>
    <property type="project" value="UniProtKB-SubCell"/>
</dbReference>
<dbReference type="AlphaFoldDB" id="A0A9X6ZSS9"/>
<keyword evidence="12 18" id="KW-0548">Nucleotidyltransferase</keyword>
<evidence type="ECO:0000256" key="11">
    <source>
        <dbReference type="ARBA" id="ARBA00022692"/>
    </source>
</evidence>
<keyword evidence="17" id="KW-1208">Phospholipid metabolism</keyword>
<comment type="pathway">
    <text evidence="4">Lipid metabolism.</text>
</comment>
<dbReference type="InterPro" id="IPR000374">
    <property type="entry name" value="PC_trans"/>
</dbReference>
<accession>A0A9X6ZSS9</accession>
<comment type="caution">
    <text evidence="20">The sequence shown here is derived from an EMBL/GenBank/DDBJ whole genome shotgun (WGS) entry which is preliminary data.</text>
</comment>
<proteinExistence type="inferred from homology"/>
<evidence type="ECO:0000256" key="19">
    <source>
        <dbReference type="SAM" id="Phobius"/>
    </source>
</evidence>